<organism evidence="2 3">
    <name type="scientific">Plasmodium malariae</name>
    <dbReference type="NCBI Taxonomy" id="5858"/>
    <lineage>
        <taxon>Eukaryota</taxon>
        <taxon>Sar</taxon>
        <taxon>Alveolata</taxon>
        <taxon>Apicomplexa</taxon>
        <taxon>Aconoidasida</taxon>
        <taxon>Haemosporida</taxon>
        <taxon>Plasmodiidae</taxon>
        <taxon>Plasmodium</taxon>
        <taxon>Plasmodium (Plasmodium)</taxon>
    </lineage>
</organism>
<protein>
    <submittedName>
        <fullName evidence="2">Uncharacterized protein</fullName>
    </submittedName>
</protein>
<name>A0A1D3RIR4_PLAMA</name>
<evidence type="ECO:0000256" key="1">
    <source>
        <dbReference type="SAM" id="MobiDB-lite"/>
    </source>
</evidence>
<gene>
    <name evidence="2" type="primary">PmUG01_10039800</name>
    <name evidence="2" type="ORF">PMUG01_10039800</name>
</gene>
<dbReference type="RefSeq" id="XP_028862172.1">
    <property type="nucleotide sequence ID" value="XM_029005599.1"/>
</dbReference>
<evidence type="ECO:0000313" key="3">
    <source>
        <dbReference type="Proteomes" id="UP000219813"/>
    </source>
</evidence>
<feature type="region of interest" description="Disordered" evidence="1">
    <location>
        <begin position="94"/>
        <end position="131"/>
    </location>
</feature>
<keyword evidence="3" id="KW-1185">Reference proteome</keyword>
<dbReference type="AlphaFoldDB" id="A0A1D3RIR4"/>
<dbReference type="OrthoDB" id="372522at2759"/>
<proteinExistence type="predicted"/>
<reference evidence="2 3" key="1">
    <citation type="submission" date="2016-06" db="EMBL/GenBank/DDBJ databases">
        <authorList>
            <consortium name="Pathogen Informatics"/>
        </authorList>
    </citation>
    <scope>NUCLEOTIDE SEQUENCE [LARGE SCALE GENOMIC DNA]</scope>
</reference>
<feature type="region of interest" description="Disordered" evidence="1">
    <location>
        <begin position="1"/>
        <end position="29"/>
    </location>
</feature>
<accession>A0A1D3RIR4</accession>
<dbReference type="EMBL" id="LT594631">
    <property type="protein sequence ID" value="SCN45094.1"/>
    <property type="molecule type" value="Genomic_DNA"/>
</dbReference>
<dbReference type="GeneID" id="39869398"/>
<dbReference type="Proteomes" id="UP000219813">
    <property type="component" value="Chromosome 10"/>
</dbReference>
<dbReference type="VEuPathDB" id="PlasmoDB:PmUG01_10039800"/>
<dbReference type="KEGG" id="pmal:PMUG01_10039800"/>
<evidence type="ECO:0000313" key="2">
    <source>
        <dbReference type="EMBL" id="SCN45094.1"/>
    </source>
</evidence>
<dbReference type="OMA" id="NENCAEQ"/>
<sequence length="160" mass="18258">MECNDKENVSMSDDLKEEQENIKGENDNLNLQMHEVLQRGKNLDEEISSNRVGPLVAKVKKLSNNGFTDNITKEAIVKASRIISKNERVQMEYSGVGLRSKDKSSDEGESYDMNRQGVHVNDDEENVTEKQPKKKFLLGAQCIMPGYDKELLEKLKNRRV</sequence>